<accession>A0A1W0WKV0</accession>
<evidence type="ECO:0000256" key="1">
    <source>
        <dbReference type="SAM" id="MobiDB-lite"/>
    </source>
</evidence>
<keyword evidence="3" id="KW-1185">Reference proteome</keyword>
<gene>
    <name evidence="2" type="ORF">BV898_10090</name>
</gene>
<evidence type="ECO:0000313" key="2">
    <source>
        <dbReference type="EMBL" id="OQV15753.1"/>
    </source>
</evidence>
<comment type="caution">
    <text evidence="2">The sequence shown here is derived from an EMBL/GenBank/DDBJ whole genome shotgun (WGS) entry which is preliminary data.</text>
</comment>
<dbReference type="AlphaFoldDB" id="A0A1W0WKV0"/>
<proteinExistence type="predicted"/>
<evidence type="ECO:0000313" key="3">
    <source>
        <dbReference type="Proteomes" id="UP000192578"/>
    </source>
</evidence>
<feature type="region of interest" description="Disordered" evidence="1">
    <location>
        <begin position="330"/>
        <end position="378"/>
    </location>
</feature>
<protein>
    <submittedName>
        <fullName evidence="2">Uncharacterized protein</fullName>
    </submittedName>
</protein>
<dbReference type="Proteomes" id="UP000192578">
    <property type="component" value="Unassembled WGS sequence"/>
</dbReference>
<dbReference type="EMBL" id="MTYJ01000083">
    <property type="protein sequence ID" value="OQV15753.1"/>
    <property type="molecule type" value="Genomic_DNA"/>
</dbReference>
<feature type="region of interest" description="Disordered" evidence="1">
    <location>
        <begin position="228"/>
        <end position="290"/>
    </location>
</feature>
<name>A0A1W0WKV0_HYPEX</name>
<sequence length="378" mass="44103">MDRKSIAVRDRKGNSYFLKVGSMYFKDHKGGRNSADANYEAVDCIWKNPSLCEPNVSIEVANSQKMKGPRGLEKKAVLYTHKDSPVPIVIFIDLPYPDSAPDDLYTVFGNLFCFENSYIMAHNQTMLMHDEDPNFALATQKRANYTFAEDDALVDAVLHYKPMRGTVSHTWEDVHSELDPLFPAAREVKFYKKRFYTLLTKWKANEAKARWASGTAEQITAIKPRKTVERRTNKQRLLDDQAKGKKIRSDALETLKPKKRLNTTDEEEGLDTNSNPNSDVKEVPPIKKPKKVRDIDCAIARRMMAEDSVHKRRVMLEVNQLKFEESKLKLEEKKHDDQMEIRRQELAIEKQKLDMKRDRRNERYERDDRRRRGADDYE</sequence>
<organism evidence="2 3">
    <name type="scientific">Hypsibius exemplaris</name>
    <name type="common">Freshwater tardigrade</name>
    <dbReference type="NCBI Taxonomy" id="2072580"/>
    <lineage>
        <taxon>Eukaryota</taxon>
        <taxon>Metazoa</taxon>
        <taxon>Ecdysozoa</taxon>
        <taxon>Tardigrada</taxon>
        <taxon>Eutardigrada</taxon>
        <taxon>Parachela</taxon>
        <taxon>Hypsibioidea</taxon>
        <taxon>Hypsibiidae</taxon>
        <taxon>Hypsibius</taxon>
    </lineage>
</organism>
<reference evidence="3" key="1">
    <citation type="submission" date="2017-01" db="EMBL/GenBank/DDBJ databases">
        <title>Comparative genomics of anhydrobiosis in the tardigrade Hypsibius dujardini.</title>
        <authorList>
            <person name="Yoshida Y."/>
            <person name="Koutsovoulos G."/>
            <person name="Laetsch D."/>
            <person name="Stevens L."/>
            <person name="Kumar S."/>
            <person name="Horikawa D."/>
            <person name="Ishino K."/>
            <person name="Komine S."/>
            <person name="Tomita M."/>
            <person name="Blaxter M."/>
            <person name="Arakawa K."/>
        </authorList>
    </citation>
    <scope>NUCLEOTIDE SEQUENCE [LARGE SCALE GENOMIC DNA]</scope>
    <source>
        <strain evidence="3">Z151</strain>
    </source>
</reference>
<feature type="compositionally biased region" description="Basic and acidic residues" evidence="1">
    <location>
        <begin position="228"/>
        <end position="256"/>
    </location>
</feature>